<proteinExistence type="predicted"/>
<keyword evidence="2" id="KW-1185">Reference proteome</keyword>
<comment type="caution">
    <text evidence="1">The sequence shown here is derived from an EMBL/GenBank/DDBJ whole genome shotgun (WGS) entry which is preliminary data.</text>
</comment>
<dbReference type="eggNOG" id="ENOG5030AEA">
    <property type="taxonomic scope" value="Bacteria"/>
</dbReference>
<reference evidence="1 2" key="1">
    <citation type="submission" date="2013-02" db="EMBL/GenBank/DDBJ databases">
        <title>The Genome Sequence of Enterococcus caccae BAA-1240.</title>
        <authorList>
            <consortium name="The Broad Institute Genome Sequencing Platform"/>
            <consortium name="The Broad Institute Genome Sequencing Center for Infectious Disease"/>
            <person name="Earl A.M."/>
            <person name="Gilmore M.S."/>
            <person name="Lebreton F."/>
            <person name="Walker B."/>
            <person name="Young S.K."/>
            <person name="Zeng Q."/>
            <person name="Gargeya S."/>
            <person name="Fitzgerald M."/>
            <person name="Haas B."/>
            <person name="Abouelleil A."/>
            <person name="Alvarado L."/>
            <person name="Arachchi H.M."/>
            <person name="Berlin A.M."/>
            <person name="Chapman S.B."/>
            <person name="Dewar J."/>
            <person name="Goldberg J."/>
            <person name="Griggs A."/>
            <person name="Gujja S."/>
            <person name="Hansen M."/>
            <person name="Howarth C."/>
            <person name="Imamovic A."/>
            <person name="Larimer J."/>
            <person name="McCowan C."/>
            <person name="Murphy C."/>
            <person name="Neiman D."/>
            <person name="Pearson M."/>
            <person name="Priest M."/>
            <person name="Roberts A."/>
            <person name="Saif S."/>
            <person name="Shea T."/>
            <person name="Sisk P."/>
            <person name="Sykes S."/>
            <person name="Wortman J."/>
            <person name="Nusbaum C."/>
            <person name="Birren B."/>
        </authorList>
    </citation>
    <scope>NUCLEOTIDE SEQUENCE [LARGE SCALE GENOMIC DNA]</scope>
    <source>
        <strain evidence="1 2">ATCC BAA-1240</strain>
    </source>
</reference>
<organism evidence="1 2">
    <name type="scientific">Enterococcus caccae ATCC BAA-1240</name>
    <dbReference type="NCBI Taxonomy" id="1158612"/>
    <lineage>
        <taxon>Bacteria</taxon>
        <taxon>Bacillati</taxon>
        <taxon>Bacillota</taxon>
        <taxon>Bacilli</taxon>
        <taxon>Lactobacillales</taxon>
        <taxon>Enterococcaceae</taxon>
        <taxon>Enterococcus</taxon>
    </lineage>
</organism>
<accession>R3WED8</accession>
<dbReference type="PATRIC" id="fig|1158612.3.peg.1604"/>
<dbReference type="RefSeq" id="WP_010771746.1">
    <property type="nucleotide sequence ID" value="NZ_KB946333.1"/>
</dbReference>
<dbReference type="OrthoDB" id="2242465at2"/>
<dbReference type="Proteomes" id="UP000013840">
    <property type="component" value="Unassembled WGS sequence"/>
</dbReference>
<evidence type="ECO:0000313" key="1">
    <source>
        <dbReference type="EMBL" id="EOL45822.1"/>
    </source>
</evidence>
<dbReference type="EMBL" id="AJAU01000017">
    <property type="protein sequence ID" value="EOL45822.1"/>
    <property type="molecule type" value="Genomic_DNA"/>
</dbReference>
<dbReference type="STRING" id="317735.RU98_GL002161"/>
<sequence>MNQVQANKKRHELESKERAIYDYKQAQMLAYAFNSPKKMPAPEKMYPILDDNKKQEQVVSQERIYTQEEMLKEQALFRMTAEGAKRALRMKNKES</sequence>
<gene>
    <name evidence="1" type="ORF">UC7_01619</name>
</gene>
<evidence type="ECO:0000313" key="2">
    <source>
        <dbReference type="Proteomes" id="UP000013840"/>
    </source>
</evidence>
<dbReference type="AlphaFoldDB" id="R3WED8"/>
<protein>
    <submittedName>
        <fullName evidence="1">Uncharacterized protein</fullName>
    </submittedName>
</protein>
<name>R3WED8_9ENTE</name>